<evidence type="ECO:0000313" key="1">
    <source>
        <dbReference type="EMBL" id="CAF0974924.1"/>
    </source>
</evidence>
<sequence>MITNFDKAFEKVAEIRYRKKQHDAVKTYDISFYQIAFEFDRIIFSVTNKCPPLDKIFGEDAGLFKVLAKIRQQYANQMLGRKFKFLKQNYGIKQRIFDTT</sequence>
<proteinExistence type="predicted"/>
<reference evidence="1" key="1">
    <citation type="submission" date="2021-02" db="EMBL/GenBank/DDBJ databases">
        <authorList>
            <person name="Nowell W R."/>
        </authorList>
    </citation>
    <scope>NUCLEOTIDE SEQUENCE</scope>
</reference>
<gene>
    <name evidence="1" type="ORF">SEV965_LOCUS9446</name>
</gene>
<organism evidence="1 2">
    <name type="scientific">Rotaria sordida</name>
    <dbReference type="NCBI Taxonomy" id="392033"/>
    <lineage>
        <taxon>Eukaryota</taxon>
        <taxon>Metazoa</taxon>
        <taxon>Spiralia</taxon>
        <taxon>Gnathifera</taxon>
        <taxon>Rotifera</taxon>
        <taxon>Eurotatoria</taxon>
        <taxon>Bdelloidea</taxon>
        <taxon>Philodinida</taxon>
        <taxon>Philodinidae</taxon>
        <taxon>Rotaria</taxon>
    </lineage>
</organism>
<accession>A0A814ERG8</accession>
<name>A0A814ERG8_9BILA</name>
<comment type="caution">
    <text evidence="1">The sequence shown here is derived from an EMBL/GenBank/DDBJ whole genome shotgun (WGS) entry which is preliminary data.</text>
</comment>
<dbReference type="EMBL" id="CAJNOU010000368">
    <property type="protein sequence ID" value="CAF0974924.1"/>
    <property type="molecule type" value="Genomic_DNA"/>
</dbReference>
<dbReference type="AlphaFoldDB" id="A0A814ERG8"/>
<dbReference type="Proteomes" id="UP000663889">
    <property type="component" value="Unassembled WGS sequence"/>
</dbReference>
<evidence type="ECO:0000313" key="2">
    <source>
        <dbReference type="Proteomes" id="UP000663889"/>
    </source>
</evidence>
<protein>
    <submittedName>
        <fullName evidence="1">Uncharacterized protein</fullName>
    </submittedName>
</protein>